<keyword evidence="2" id="KW-0732">Signal</keyword>
<feature type="region of interest" description="Disordered" evidence="1">
    <location>
        <begin position="55"/>
        <end position="78"/>
    </location>
</feature>
<evidence type="ECO:0000313" key="3">
    <source>
        <dbReference type="EMBL" id="NER27651.1"/>
    </source>
</evidence>
<name>A0A6B3NDE4_9CYAN</name>
<feature type="signal peptide" evidence="2">
    <location>
        <begin position="1"/>
        <end position="32"/>
    </location>
</feature>
<dbReference type="EMBL" id="JAAHFQ010000120">
    <property type="protein sequence ID" value="NER27651.1"/>
    <property type="molecule type" value="Genomic_DNA"/>
</dbReference>
<accession>A0A6B3NDE4</accession>
<comment type="caution">
    <text evidence="3">The sequence shown here is derived from an EMBL/GenBank/DDBJ whole genome shotgun (WGS) entry which is preliminary data.</text>
</comment>
<organism evidence="3">
    <name type="scientific">Symploca sp. SIO1C4</name>
    <dbReference type="NCBI Taxonomy" id="2607765"/>
    <lineage>
        <taxon>Bacteria</taxon>
        <taxon>Bacillati</taxon>
        <taxon>Cyanobacteriota</taxon>
        <taxon>Cyanophyceae</taxon>
        <taxon>Coleofasciculales</taxon>
        <taxon>Coleofasciculaceae</taxon>
        <taxon>Symploca</taxon>
    </lineage>
</organism>
<dbReference type="Pfam" id="PF06051">
    <property type="entry name" value="DUF928"/>
    <property type="match status" value="1"/>
</dbReference>
<reference evidence="3" key="1">
    <citation type="submission" date="2019-11" db="EMBL/GenBank/DDBJ databases">
        <title>Genomic insights into an expanded diversity of filamentous marine cyanobacteria reveals the extraordinary biosynthetic potential of Moorea and Okeania.</title>
        <authorList>
            <person name="Ferreira Leao T."/>
            <person name="Wang M."/>
            <person name="Moss N."/>
            <person name="Da Silva R."/>
            <person name="Sanders J."/>
            <person name="Nurk S."/>
            <person name="Gurevich A."/>
            <person name="Humphrey G."/>
            <person name="Reher R."/>
            <person name="Zhu Q."/>
            <person name="Belda-Ferre P."/>
            <person name="Glukhov E."/>
            <person name="Rex R."/>
            <person name="Dorrestein P.C."/>
            <person name="Knight R."/>
            <person name="Pevzner P."/>
            <person name="Gerwick W.H."/>
            <person name="Gerwick L."/>
        </authorList>
    </citation>
    <scope>NUCLEOTIDE SEQUENCE</scope>
    <source>
        <strain evidence="3">SIO1C4</strain>
    </source>
</reference>
<protein>
    <submittedName>
        <fullName evidence="3">DUF928 domain-containing protein</fullName>
    </submittedName>
</protein>
<proteinExistence type="predicted"/>
<evidence type="ECO:0000256" key="1">
    <source>
        <dbReference type="SAM" id="MobiDB-lite"/>
    </source>
</evidence>
<sequence length="271" mass="30160">MAGTQSQRRAKLKSLLTTILVLSSTFSSLSRAIAQPEQKVTNSYKQIQINFIPANSDLPNRGTPSTKHGTGSRGDCSYNQGIPPLTSLTGARSLQLTLNGHPTFWFYVPYSSNEATSGQFSLQDQYGENDIYRVNFQPPAQPGIVSISLPSTETSLEVDQSYRWNLEINCHTSDSSEPTAATVTGIVKRISPSRELQQQLRAAKMPMERIAVYAKHHIWYETLNELAQLRLKKPQANTLESVWIELLRDENVGLEHIANEPIIGTLETTSQ</sequence>
<evidence type="ECO:0000256" key="2">
    <source>
        <dbReference type="SAM" id="SignalP"/>
    </source>
</evidence>
<dbReference type="AlphaFoldDB" id="A0A6B3NDE4"/>
<dbReference type="InterPro" id="IPR010328">
    <property type="entry name" value="DUF928"/>
</dbReference>
<feature type="chain" id="PRO_5025611874" evidence="2">
    <location>
        <begin position="33"/>
        <end position="271"/>
    </location>
</feature>
<gene>
    <name evidence="3" type="ORF">F6J89_08445</name>
</gene>